<evidence type="ECO:0000313" key="2">
    <source>
        <dbReference type="Proteomes" id="UP000239209"/>
    </source>
</evidence>
<dbReference type="RefSeq" id="WP_146164304.1">
    <property type="nucleotide sequence ID" value="NZ_PVZG01000036.1"/>
</dbReference>
<keyword evidence="2" id="KW-1185">Reference proteome</keyword>
<proteinExistence type="predicted"/>
<comment type="caution">
    <text evidence="1">The sequence shown here is derived from an EMBL/GenBank/DDBJ whole genome shotgun (WGS) entry which is preliminary data.</text>
</comment>
<dbReference type="EMBL" id="PVZG01000036">
    <property type="protein sequence ID" value="PRY19277.1"/>
    <property type="molecule type" value="Genomic_DNA"/>
</dbReference>
<organism evidence="1 2">
    <name type="scientific">Pseudosporangium ferrugineum</name>
    <dbReference type="NCBI Taxonomy" id="439699"/>
    <lineage>
        <taxon>Bacteria</taxon>
        <taxon>Bacillati</taxon>
        <taxon>Actinomycetota</taxon>
        <taxon>Actinomycetes</taxon>
        <taxon>Micromonosporales</taxon>
        <taxon>Micromonosporaceae</taxon>
        <taxon>Pseudosporangium</taxon>
    </lineage>
</organism>
<name>A0A2T0RDN5_9ACTN</name>
<dbReference type="Proteomes" id="UP000239209">
    <property type="component" value="Unassembled WGS sequence"/>
</dbReference>
<sequence>MAYYGNHRNAGAIWPSVADDMFRLMHRDADGVALVEGRIAGMCLAAAMFGELLIAGHAAVLHRVALVVCVPDRTNHRLTSSCSGSVAPW</sequence>
<gene>
    <name evidence="1" type="ORF">CLV70_13640</name>
</gene>
<reference evidence="1 2" key="1">
    <citation type="submission" date="2018-03" db="EMBL/GenBank/DDBJ databases">
        <title>Genomic Encyclopedia of Archaeal and Bacterial Type Strains, Phase II (KMG-II): from individual species to whole genera.</title>
        <authorList>
            <person name="Goeker M."/>
        </authorList>
    </citation>
    <scope>NUCLEOTIDE SEQUENCE [LARGE SCALE GENOMIC DNA]</scope>
    <source>
        <strain evidence="1 2">DSM 45348</strain>
    </source>
</reference>
<protein>
    <submittedName>
        <fullName evidence="1">Uncharacterized protein</fullName>
    </submittedName>
</protein>
<accession>A0A2T0RDN5</accession>
<dbReference type="AlphaFoldDB" id="A0A2T0RDN5"/>
<evidence type="ECO:0000313" key="1">
    <source>
        <dbReference type="EMBL" id="PRY19277.1"/>
    </source>
</evidence>